<organism evidence="1 2">
    <name type="scientific">Lishizhenia tianjinensis</name>
    <dbReference type="NCBI Taxonomy" id="477690"/>
    <lineage>
        <taxon>Bacteria</taxon>
        <taxon>Pseudomonadati</taxon>
        <taxon>Bacteroidota</taxon>
        <taxon>Flavobacteriia</taxon>
        <taxon>Flavobacteriales</taxon>
        <taxon>Crocinitomicaceae</taxon>
        <taxon>Lishizhenia</taxon>
    </lineage>
</organism>
<protein>
    <recommendedName>
        <fullName evidence="3">PD-(D/E)XK nuclease superfamily protein</fullName>
    </recommendedName>
</protein>
<sequence>MIKKPQLASCENREKLPRTNSFCGNPEDWFVTSILGHFNLRALTFDFFVDWSKSPITLTKEFWLKGISESSINTNFNLADIPQELNNAYGESFVETYTKFCENYSIIPYAIIFDDSNNWSDEKSNLLLVRFSSGSNNKIEYETTIISINELKEKIQNNSGGSISIGSKGLYYGTSRLECFLSTSNSLYPGDADLLLVDDEGRAKCIIEFKKHNLSSDISYQKISNYYPKPDGRKYDRLEVLRDYLSKEENIPLIIIYYPTNTKEKYGVIEVIHGCTGALKKMGSRKFDLPSIDSINQIKQTIEVVLKGIEYYKKNIT</sequence>
<evidence type="ECO:0000313" key="1">
    <source>
        <dbReference type="EMBL" id="SFT74905.1"/>
    </source>
</evidence>
<dbReference type="EMBL" id="FPAS01000003">
    <property type="protein sequence ID" value="SFT74905.1"/>
    <property type="molecule type" value="Genomic_DNA"/>
</dbReference>
<dbReference type="STRING" id="477690.SAMN05216474_2139"/>
<gene>
    <name evidence="1" type="ORF">SAMN05216474_2139</name>
</gene>
<dbReference type="RefSeq" id="WP_090249255.1">
    <property type="nucleotide sequence ID" value="NZ_FPAS01000003.1"/>
</dbReference>
<evidence type="ECO:0008006" key="3">
    <source>
        <dbReference type="Google" id="ProtNLM"/>
    </source>
</evidence>
<proteinExistence type="predicted"/>
<reference evidence="1 2" key="1">
    <citation type="submission" date="2016-10" db="EMBL/GenBank/DDBJ databases">
        <authorList>
            <person name="de Groot N.N."/>
        </authorList>
    </citation>
    <scope>NUCLEOTIDE SEQUENCE [LARGE SCALE GENOMIC DNA]</scope>
    <source>
        <strain evidence="1 2">CGMCC 1.7005</strain>
    </source>
</reference>
<accession>A0A1I7AJ87</accession>
<evidence type="ECO:0000313" key="2">
    <source>
        <dbReference type="Proteomes" id="UP000236454"/>
    </source>
</evidence>
<dbReference type="Proteomes" id="UP000236454">
    <property type="component" value="Unassembled WGS sequence"/>
</dbReference>
<dbReference type="OrthoDB" id="940985at2"/>
<name>A0A1I7AJ87_9FLAO</name>
<dbReference type="AlphaFoldDB" id="A0A1I7AJ87"/>
<keyword evidence="2" id="KW-1185">Reference proteome</keyword>